<name>U3UBS8_SUBDO</name>
<dbReference type="AlphaFoldDB" id="U3UBS8"/>
<feature type="chain" id="PRO_5004648871" evidence="1">
    <location>
        <begin position="22"/>
        <end position="205"/>
    </location>
</feature>
<dbReference type="InterPro" id="IPR051495">
    <property type="entry name" value="Epithelial_Barrier/Signaling"/>
</dbReference>
<organism evidence="3">
    <name type="scientific">Suberites domuncula</name>
    <name type="common">Sponge</name>
    <dbReference type="NCBI Taxonomy" id="55567"/>
    <lineage>
        <taxon>Eukaryota</taxon>
        <taxon>Metazoa</taxon>
        <taxon>Porifera</taxon>
        <taxon>Demospongiae</taxon>
        <taxon>Heteroscleromorpha</taxon>
        <taxon>Suberitida</taxon>
        <taxon>Suberitidae</taxon>
        <taxon>Suberites</taxon>
    </lineage>
</organism>
<gene>
    <name evidence="3" type="primary">NIDO</name>
</gene>
<sequence>MFLQEIILVAILLLHTVIVSGYEGTQGNHLQFVTLGRNGVSVFSLPRSDDGSSSAINIYPAINFGSSQFSSAYISVNGFISFTYNDGIAAESTTPFFPSSSDDYIIAPFWADADTRSTGQVRYEVHKEYSPYSSSQQLRSQIGTYITDVTGDSAHVSSLLVVEWRDVPQFSSSQPTNTNTFQALVATTSSSRFYAIFTYTCGDLS</sequence>
<dbReference type="PANTHER" id="PTHR13802">
    <property type="entry name" value="MUCIN 4-RELATED"/>
    <property type="match status" value="1"/>
</dbReference>
<keyword evidence="1" id="KW-0732">Signal</keyword>
<evidence type="ECO:0000256" key="1">
    <source>
        <dbReference type="SAM" id="SignalP"/>
    </source>
</evidence>
<feature type="domain" description="NIDO" evidence="2">
    <location>
        <begin position="108"/>
        <end position="205"/>
    </location>
</feature>
<reference evidence="3" key="1">
    <citation type="submission" date="2012-07" db="EMBL/GenBank/DDBJ databases">
        <authorList>
            <person name="Mueller W."/>
        </authorList>
    </citation>
    <scope>NUCLEOTIDE SEQUENCE</scope>
    <source>
        <tissue evidence="3">Whole organism</tissue>
    </source>
</reference>
<dbReference type="EMBL" id="HE971726">
    <property type="protein sequence ID" value="CCK33018.1"/>
    <property type="molecule type" value="mRNA"/>
</dbReference>
<dbReference type="PANTHER" id="PTHR13802:SF64">
    <property type="entry name" value="DENDRITE EXTENSION DEFECTIVE PROTEIN 1"/>
    <property type="match status" value="1"/>
</dbReference>
<feature type="signal peptide" evidence="1">
    <location>
        <begin position="1"/>
        <end position="21"/>
    </location>
</feature>
<proteinExistence type="evidence at transcript level"/>
<evidence type="ECO:0000313" key="3">
    <source>
        <dbReference type="EMBL" id="CCK33018.1"/>
    </source>
</evidence>
<evidence type="ECO:0000259" key="2">
    <source>
        <dbReference type="PROSITE" id="PS51220"/>
    </source>
</evidence>
<protein>
    <submittedName>
        <fullName evidence="3">Nidogen</fullName>
    </submittedName>
</protein>
<dbReference type="GO" id="GO:0007160">
    <property type="term" value="P:cell-matrix adhesion"/>
    <property type="evidence" value="ECO:0007669"/>
    <property type="project" value="InterPro"/>
</dbReference>
<reference evidence="3" key="2">
    <citation type="submission" date="2013-09" db="EMBL/GenBank/DDBJ databases">
        <authorList>
            <person name="Mueller W.E.G."/>
        </authorList>
    </citation>
    <scope>NUCLEOTIDE SEQUENCE</scope>
    <source>
        <tissue evidence="3">Whole organism</tissue>
    </source>
</reference>
<dbReference type="InterPro" id="IPR003886">
    <property type="entry name" value="NIDO_dom"/>
</dbReference>
<dbReference type="PROSITE" id="PS51220">
    <property type="entry name" value="NIDO"/>
    <property type="match status" value="1"/>
</dbReference>
<dbReference type="Pfam" id="PF06119">
    <property type="entry name" value="NIDO"/>
    <property type="match status" value="1"/>
</dbReference>
<accession>U3UBS8</accession>